<sequence length="164" mass="17990">MPPSEQQINLCCIGDKSRLLKVEGMPIRESWPSWLLADIDEVTVYDDAYWTCPFQHPSVETLVIGFTNTDAMVAAEVYHIVDMPAGRTPLLEFPELRSITISGPLSTVVSASQLVNFIHNGVRYGTDRLATLRLVNISLKGGGDIDGDATFTPLSQLAQNIIIS</sequence>
<accession>J0WM50</accession>
<dbReference type="EMBL" id="JH688244">
    <property type="protein sequence ID" value="EJD33408.1"/>
    <property type="molecule type" value="Genomic_DNA"/>
</dbReference>
<dbReference type="KEGG" id="adl:AURDEDRAFT_177507"/>
<proteinExistence type="predicted"/>
<organism evidence="1 2">
    <name type="scientific">Auricularia subglabra (strain TFB-10046 / SS5)</name>
    <name type="common">White-rot fungus</name>
    <name type="synonym">Auricularia delicata (strain TFB10046)</name>
    <dbReference type="NCBI Taxonomy" id="717982"/>
    <lineage>
        <taxon>Eukaryota</taxon>
        <taxon>Fungi</taxon>
        <taxon>Dikarya</taxon>
        <taxon>Basidiomycota</taxon>
        <taxon>Agaricomycotina</taxon>
        <taxon>Agaricomycetes</taxon>
        <taxon>Auriculariales</taxon>
        <taxon>Auriculariaceae</taxon>
        <taxon>Auricularia</taxon>
    </lineage>
</organism>
<name>J0WM50_AURST</name>
<dbReference type="Proteomes" id="UP000006514">
    <property type="component" value="Unassembled WGS sequence"/>
</dbReference>
<evidence type="ECO:0000313" key="1">
    <source>
        <dbReference type="EMBL" id="EJD33408.1"/>
    </source>
</evidence>
<evidence type="ECO:0000313" key="2">
    <source>
        <dbReference type="Proteomes" id="UP000006514"/>
    </source>
</evidence>
<protein>
    <submittedName>
        <fullName evidence="1">Uncharacterized protein</fullName>
    </submittedName>
</protein>
<reference evidence="2" key="1">
    <citation type="journal article" date="2012" name="Science">
        <title>The Paleozoic origin of enzymatic lignin decomposition reconstructed from 31 fungal genomes.</title>
        <authorList>
            <person name="Floudas D."/>
            <person name="Binder M."/>
            <person name="Riley R."/>
            <person name="Barry K."/>
            <person name="Blanchette R.A."/>
            <person name="Henrissat B."/>
            <person name="Martinez A.T."/>
            <person name="Otillar R."/>
            <person name="Spatafora J.W."/>
            <person name="Yadav J.S."/>
            <person name="Aerts A."/>
            <person name="Benoit I."/>
            <person name="Boyd A."/>
            <person name="Carlson A."/>
            <person name="Copeland A."/>
            <person name="Coutinho P.M."/>
            <person name="de Vries R.P."/>
            <person name="Ferreira P."/>
            <person name="Findley K."/>
            <person name="Foster B."/>
            <person name="Gaskell J."/>
            <person name="Glotzer D."/>
            <person name="Gorecki P."/>
            <person name="Heitman J."/>
            <person name="Hesse C."/>
            <person name="Hori C."/>
            <person name="Igarashi K."/>
            <person name="Jurgens J.A."/>
            <person name="Kallen N."/>
            <person name="Kersten P."/>
            <person name="Kohler A."/>
            <person name="Kuees U."/>
            <person name="Kumar T.K.A."/>
            <person name="Kuo A."/>
            <person name="LaButti K."/>
            <person name="Larrondo L.F."/>
            <person name="Lindquist E."/>
            <person name="Ling A."/>
            <person name="Lombard V."/>
            <person name="Lucas S."/>
            <person name="Lundell T."/>
            <person name="Martin R."/>
            <person name="McLaughlin D.J."/>
            <person name="Morgenstern I."/>
            <person name="Morin E."/>
            <person name="Murat C."/>
            <person name="Nagy L.G."/>
            <person name="Nolan M."/>
            <person name="Ohm R.A."/>
            <person name="Patyshakuliyeva A."/>
            <person name="Rokas A."/>
            <person name="Ruiz-Duenas F.J."/>
            <person name="Sabat G."/>
            <person name="Salamov A."/>
            <person name="Samejima M."/>
            <person name="Schmutz J."/>
            <person name="Slot J.C."/>
            <person name="St John F."/>
            <person name="Stenlid J."/>
            <person name="Sun H."/>
            <person name="Sun S."/>
            <person name="Syed K."/>
            <person name="Tsang A."/>
            <person name="Wiebenga A."/>
            <person name="Young D."/>
            <person name="Pisabarro A."/>
            <person name="Eastwood D.C."/>
            <person name="Martin F."/>
            <person name="Cullen D."/>
            <person name="Grigoriev I.V."/>
            <person name="Hibbett D.S."/>
        </authorList>
    </citation>
    <scope>NUCLEOTIDE SEQUENCE [LARGE SCALE GENOMIC DNA]</scope>
    <source>
        <strain evidence="2">TFB10046</strain>
    </source>
</reference>
<gene>
    <name evidence="1" type="ORF">AURDEDRAFT_177507</name>
</gene>
<dbReference type="AlphaFoldDB" id="J0WM50"/>
<keyword evidence="2" id="KW-1185">Reference proteome</keyword>
<dbReference type="InParanoid" id="J0WM50"/>